<dbReference type="AlphaFoldDB" id="A0A7G9L638"/>
<reference evidence="2 3" key="1">
    <citation type="submission" date="2020-08" db="EMBL/GenBank/DDBJ databases">
        <title>Sphingomonas sp. sand1-3 16S ribosomal RNA gene Genome sequencing and assembly.</title>
        <authorList>
            <person name="Kang M."/>
        </authorList>
    </citation>
    <scope>NUCLEOTIDE SEQUENCE [LARGE SCALE GENOMIC DNA]</scope>
    <source>
        <strain evidence="3">sand1-3</strain>
    </source>
</reference>
<evidence type="ECO:0000259" key="1">
    <source>
        <dbReference type="Pfam" id="PF13391"/>
    </source>
</evidence>
<keyword evidence="2" id="KW-0378">Hydrolase</keyword>
<evidence type="ECO:0000313" key="2">
    <source>
        <dbReference type="EMBL" id="QNM84087.1"/>
    </source>
</evidence>
<dbReference type="KEGG" id="ssau:H8M03_10315"/>
<keyword evidence="2" id="KW-0540">Nuclease</keyword>
<dbReference type="GO" id="GO:0004519">
    <property type="term" value="F:endonuclease activity"/>
    <property type="evidence" value="ECO:0007669"/>
    <property type="project" value="UniProtKB-KW"/>
</dbReference>
<proteinExistence type="predicted"/>
<dbReference type="InterPro" id="IPR003615">
    <property type="entry name" value="HNH_nuc"/>
</dbReference>
<evidence type="ECO:0000313" key="3">
    <source>
        <dbReference type="Proteomes" id="UP000515861"/>
    </source>
</evidence>
<sequence length="279" mass="30416">MREASPGDLVLSYANGKIGRIGVVGDFAISAPKPSEFGSIGSYWQDAGWLLPVQWLEQQISVQPKAIIGRLAGVLPQTHSPIRAATGAGNQKAYLAEVDRAVFEIVFAAVGLAVGDFEIETPTITIADFAAQFDDAVEAQIRADQDLDQTTRDQLTRARRGQGLFRRRVLSKEPACRVTGVRTPTLLIASHVKPWRACETAAERLDGFNGLMLTPHADFLFDRGLIGFANDGTTLFSSRLTEADGIKLGLHHSQRPPAKPLHDASLGYFEHHRSKVFMA</sequence>
<keyword evidence="2" id="KW-0255">Endonuclease</keyword>
<gene>
    <name evidence="2" type="ORF">H8M03_10315</name>
</gene>
<dbReference type="EMBL" id="CP060697">
    <property type="protein sequence ID" value="QNM84087.1"/>
    <property type="molecule type" value="Genomic_DNA"/>
</dbReference>
<feature type="domain" description="HNH nuclease" evidence="1">
    <location>
        <begin position="176"/>
        <end position="228"/>
    </location>
</feature>
<dbReference type="Proteomes" id="UP000515861">
    <property type="component" value="Chromosome"/>
</dbReference>
<name>A0A7G9L638_9SPHN</name>
<keyword evidence="3" id="KW-1185">Reference proteome</keyword>
<organism evidence="2 3">
    <name type="scientific">Sphingomonas sabuli</name>
    <dbReference type="NCBI Taxonomy" id="2764186"/>
    <lineage>
        <taxon>Bacteria</taxon>
        <taxon>Pseudomonadati</taxon>
        <taxon>Pseudomonadota</taxon>
        <taxon>Alphaproteobacteria</taxon>
        <taxon>Sphingomonadales</taxon>
        <taxon>Sphingomonadaceae</taxon>
        <taxon>Sphingomonas</taxon>
    </lineage>
</organism>
<dbReference type="Pfam" id="PF13391">
    <property type="entry name" value="HNH_2"/>
    <property type="match status" value="1"/>
</dbReference>
<accession>A0A7G9L638</accession>
<protein>
    <submittedName>
        <fullName evidence="2">HNH endonuclease</fullName>
    </submittedName>
</protein>